<dbReference type="PANTHER" id="PTHR30194">
    <property type="entry name" value="CROSSOVER JUNCTION ENDODEOXYRIBONUCLEASE RUVC"/>
    <property type="match status" value="1"/>
</dbReference>
<evidence type="ECO:0000313" key="15">
    <source>
        <dbReference type="Proteomes" id="UP001589788"/>
    </source>
</evidence>
<comment type="function">
    <text evidence="12">The RuvA-RuvB-RuvC complex processes Holliday junction (HJ) DNA during genetic recombination and DNA repair. Endonuclease that resolves HJ intermediates. Cleaves cruciform DNA by making single-stranded nicks across the HJ at symmetrical positions within the homologous arms, yielding a 5'-phosphate and a 3'-hydroxyl group; requires a central core of homology in the junction. The consensus cleavage sequence is 5'-(A/T)TT(C/G)-3'. Cleavage occurs on the 3'-side of the TT dinucleotide at the point of strand exchange. HJ branch migration catalyzed by RuvA-RuvB allows RuvC to scan DNA until it finds its consensus sequence, where it cleaves and resolves the cruciform DNA.</text>
</comment>
<name>A0ABV6C2P7_9ACTN</name>
<comment type="catalytic activity">
    <reaction evidence="12">
        <text>Endonucleolytic cleavage at a junction such as a reciprocal single-stranded crossover between two homologous DNA duplexes (Holliday junction).</text>
        <dbReference type="EC" id="3.1.21.10"/>
    </reaction>
</comment>
<dbReference type="InterPro" id="IPR036397">
    <property type="entry name" value="RNaseH_sf"/>
</dbReference>
<comment type="subcellular location">
    <subcellularLocation>
        <location evidence="12">Cytoplasm</location>
    </subcellularLocation>
</comment>
<evidence type="ECO:0000256" key="1">
    <source>
        <dbReference type="ARBA" id="ARBA00009518"/>
    </source>
</evidence>
<evidence type="ECO:0000256" key="7">
    <source>
        <dbReference type="ARBA" id="ARBA00022801"/>
    </source>
</evidence>
<dbReference type="Proteomes" id="UP001589788">
    <property type="component" value="Unassembled WGS sequence"/>
</dbReference>
<keyword evidence="10 12" id="KW-0233">DNA recombination</keyword>
<evidence type="ECO:0000256" key="5">
    <source>
        <dbReference type="ARBA" id="ARBA00022759"/>
    </source>
</evidence>
<feature type="binding site" evidence="12">
    <location>
        <position position="140"/>
    </location>
    <ligand>
        <name>Mg(2+)</name>
        <dbReference type="ChEBI" id="CHEBI:18420"/>
        <label>1</label>
    </ligand>
</feature>
<dbReference type="Gene3D" id="3.30.420.10">
    <property type="entry name" value="Ribonuclease H-like superfamily/Ribonuclease H"/>
    <property type="match status" value="1"/>
</dbReference>
<keyword evidence="5 12" id="KW-0255">Endonuclease</keyword>
<feature type="active site" evidence="12">
    <location>
        <position position="67"/>
    </location>
</feature>
<keyword evidence="7 12" id="KW-0378">Hydrolase</keyword>
<comment type="subunit">
    <text evidence="12">Homodimer which binds Holliday junction (HJ) DNA. The HJ becomes 2-fold symmetrical on binding to RuvC with unstacked arms; it has a different conformation from HJ DNA in complex with RuvA. In the full resolvosome a probable DNA-RuvA(4)-RuvB(12)-RuvC(2) complex forms which resolves the HJ.</text>
</comment>
<evidence type="ECO:0000256" key="13">
    <source>
        <dbReference type="NCBIfam" id="TIGR00228"/>
    </source>
</evidence>
<comment type="caution">
    <text evidence="14">The sequence shown here is derived from an EMBL/GenBank/DDBJ whole genome shotgun (WGS) entry which is preliminary data.</text>
</comment>
<evidence type="ECO:0000256" key="8">
    <source>
        <dbReference type="ARBA" id="ARBA00022842"/>
    </source>
</evidence>
<evidence type="ECO:0000256" key="4">
    <source>
        <dbReference type="ARBA" id="ARBA00022723"/>
    </source>
</evidence>
<sequence length="168" mass="17268">MFVLGIDPGVSRCGYGGVRSQGRQWQAVCAGVLESDPGLALPVRLAGLRRDLAELFEALRPDVVVVERVLFQVNATTAMATGQASGLALAEAAARGCPVVEYSANEVKLAVAGDGAAGKRAVQRAVADQLRLPAPPRPPDAADALALALCHLASLPLRRALAAQGVAP</sequence>
<evidence type="ECO:0000256" key="9">
    <source>
        <dbReference type="ARBA" id="ARBA00023125"/>
    </source>
</evidence>
<accession>A0ABV6C2P7</accession>
<feature type="binding site" evidence="12">
    <location>
        <position position="7"/>
    </location>
    <ligand>
        <name>Mg(2+)</name>
        <dbReference type="ChEBI" id="CHEBI:18420"/>
        <label>1</label>
    </ligand>
</feature>
<evidence type="ECO:0000256" key="6">
    <source>
        <dbReference type="ARBA" id="ARBA00022763"/>
    </source>
</evidence>
<keyword evidence="11 12" id="KW-0234">DNA repair</keyword>
<feature type="active site" evidence="12">
    <location>
        <position position="140"/>
    </location>
</feature>
<dbReference type="InterPro" id="IPR002176">
    <property type="entry name" value="X-over_junc_endoDNase_RuvC"/>
</dbReference>
<evidence type="ECO:0000313" key="14">
    <source>
        <dbReference type="EMBL" id="MFC0081964.1"/>
    </source>
</evidence>
<comment type="cofactor">
    <cofactor evidence="12">
        <name>Mg(2+)</name>
        <dbReference type="ChEBI" id="CHEBI:18420"/>
    </cofactor>
    <text evidence="12">Binds 2 Mg(2+) ion per subunit.</text>
</comment>
<keyword evidence="2 12" id="KW-0963">Cytoplasm</keyword>
<feature type="active site" evidence="12">
    <location>
        <position position="7"/>
    </location>
</feature>
<evidence type="ECO:0000256" key="2">
    <source>
        <dbReference type="ARBA" id="ARBA00022490"/>
    </source>
</evidence>
<organism evidence="14 15">
    <name type="scientific">Aciditerrimonas ferrireducens</name>
    <dbReference type="NCBI Taxonomy" id="667306"/>
    <lineage>
        <taxon>Bacteria</taxon>
        <taxon>Bacillati</taxon>
        <taxon>Actinomycetota</taxon>
        <taxon>Acidimicrobiia</taxon>
        <taxon>Acidimicrobiales</taxon>
        <taxon>Acidimicrobiaceae</taxon>
        <taxon>Aciditerrimonas</taxon>
    </lineage>
</organism>
<feature type="binding site" evidence="12">
    <location>
        <position position="67"/>
    </location>
    <ligand>
        <name>Mg(2+)</name>
        <dbReference type="ChEBI" id="CHEBI:18420"/>
        <label>2</label>
    </ligand>
</feature>
<dbReference type="EMBL" id="JBHLYQ010000060">
    <property type="protein sequence ID" value="MFC0081964.1"/>
    <property type="molecule type" value="Genomic_DNA"/>
</dbReference>
<dbReference type="PANTHER" id="PTHR30194:SF3">
    <property type="entry name" value="CROSSOVER JUNCTION ENDODEOXYRIBONUCLEASE RUVC"/>
    <property type="match status" value="1"/>
</dbReference>
<dbReference type="EC" id="3.1.21.10" evidence="12 13"/>
<dbReference type="PROSITE" id="PS01321">
    <property type="entry name" value="RUVC"/>
    <property type="match status" value="1"/>
</dbReference>
<dbReference type="SUPFAM" id="SSF53098">
    <property type="entry name" value="Ribonuclease H-like"/>
    <property type="match status" value="1"/>
</dbReference>
<dbReference type="PRINTS" id="PR00696">
    <property type="entry name" value="RSOLVASERUVC"/>
</dbReference>
<dbReference type="HAMAP" id="MF_00034">
    <property type="entry name" value="RuvC"/>
    <property type="match status" value="1"/>
</dbReference>
<dbReference type="RefSeq" id="WP_248107355.1">
    <property type="nucleotide sequence ID" value="NZ_JAKHEX010000009.1"/>
</dbReference>
<comment type="similarity">
    <text evidence="1 12">Belongs to the RuvC family.</text>
</comment>
<dbReference type="InterPro" id="IPR012337">
    <property type="entry name" value="RNaseH-like_sf"/>
</dbReference>
<dbReference type="Pfam" id="PF02075">
    <property type="entry name" value="RuvC"/>
    <property type="match status" value="1"/>
</dbReference>
<proteinExistence type="inferred from homology"/>
<dbReference type="InterPro" id="IPR020563">
    <property type="entry name" value="X-over_junc_endoDNase_Mg_BS"/>
</dbReference>
<keyword evidence="3 12" id="KW-0540">Nuclease</keyword>
<gene>
    <name evidence="12 14" type="primary">ruvC</name>
    <name evidence="14" type="ORF">ACFFRE_07360</name>
</gene>
<evidence type="ECO:0000256" key="12">
    <source>
        <dbReference type="HAMAP-Rule" id="MF_00034"/>
    </source>
</evidence>
<keyword evidence="9 12" id="KW-0238">DNA-binding</keyword>
<dbReference type="NCBIfam" id="TIGR00228">
    <property type="entry name" value="ruvC"/>
    <property type="match status" value="1"/>
</dbReference>
<evidence type="ECO:0000256" key="3">
    <source>
        <dbReference type="ARBA" id="ARBA00022722"/>
    </source>
</evidence>
<keyword evidence="8 12" id="KW-0460">Magnesium</keyword>
<reference evidence="14 15" key="1">
    <citation type="submission" date="2024-09" db="EMBL/GenBank/DDBJ databases">
        <authorList>
            <person name="Sun Q."/>
            <person name="Mori K."/>
        </authorList>
    </citation>
    <scope>NUCLEOTIDE SEQUENCE [LARGE SCALE GENOMIC DNA]</scope>
    <source>
        <strain evidence="14 15">JCM 15389</strain>
    </source>
</reference>
<keyword evidence="15" id="KW-1185">Reference proteome</keyword>
<evidence type="ECO:0000256" key="10">
    <source>
        <dbReference type="ARBA" id="ARBA00023172"/>
    </source>
</evidence>
<evidence type="ECO:0000256" key="11">
    <source>
        <dbReference type="ARBA" id="ARBA00023204"/>
    </source>
</evidence>
<keyword evidence="6 12" id="KW-0227">DNA damage</keyword>
<keyword evidence="4 12" id="KW-0479">Metal-binding</keyword>
<protein>
    <recommendedName>
        <fullName evidence="12 13">Crossover junction endodeoxyribonuclease RuvC</fullName>
        <ecNumber evidence="12 13">3.1.21.10</ecNumber>
    </recommendedName>
    <alternativeName>
        <fullName evidence="12">Holliday junction nuclease RuvC</fullName>
    </alternativeName>
    <alternativeName>
        <fullName evidence="12">Holliday junction resolvase RuvC</fullName>
    </alternativeName>
</protein>